<evidence type="ECO:0000256" key="1">
    <source>
        <dbReference type="SAM" id="MobiDB-lite"/>
    </source>
</evidence>
<evidence type="ECO:0000313" key="2">
    <source>
        <dbReference type="EMBL" id="PWN94705.1"/>
    </source>
</evidence>
<proteinExistence type="predicted"/>
<gene>
    <name evidence="2" type="ORF">FA09DRAFT_313319</name>
</gene>
<keyword evidence="3" id="KW-1185">Reference proteome</keyword>
<sequence length="506" mass="55087">MAQPDFLKHLKYLLVNRVWPASTIEGSPHWWLETYIDMCRNEPDAFAALFTARGLRVLGALSENEEDAHAQLGDKGKALHAALAHERRYQHEPGALPGIYLVAFEEGLEGLKETYLYGGLTDHLKRRKGQHLSKSKSPAARDAMRTYRTTRHASGALKHGLVVSFIVLAELSMADALKTVTGKYSLRSQLEILEGVAILAAGTLYDDGRNPAGLNSLLGPFCSTHVKAELSVIAEDGRHEVMVREDGGGYLSVSFHGTRVTLSDRNAFSPGDMIWLSYDKRAFKVYRSSTGPQCLAMAASPDAVQRFEPTGVAATMSSQEMYDLACDVLPPDLDALEPRLASFVQHGKLLEIFSSGKATRPMPYAMLPVGSFARTRAGKTLGGKITFDLDGVDLDVGDYAWFRITAGGNVDVGGGQLLEPRMHIFKSKDSHEVLYGQFLTTHFAEHYADIGMLAPTTAPTLFRRSGLPRGKRPRPAEADAKASSSKLPKASGSKLPEASGSKLQNA</sequence>
<evidence type="ECO:0000313" key="3">
    <source>
        <dbReference type="Proteomes" id="UP000245946"/>
    </source>
</evidence>
<organism evidence="2 3">
    <name type="scientific">Tilletiopsis washingtonensis</name>
    <dbReference type="NCBI Taxonomy" id="58919"/>
    <lineage>
        <taxon>Eukaryota</taxon>
        <taxon>Fungi</taxon>
        <taxon>Dikarya</taxon>
        <taxon>Basidiomycota</taxon>
        <taxon>Ustilaginomycotina</taxon>
        <taxon>Exobasidiomycetes</taxon>
        <taxon>Entylomatales</taxon>
        <taxon>Entylomatales incertae sedis</taxon>
        <taxon>Tilletiopsis</taxon>
    </lineage>
</organism>
<dbReference type="EMBL" id="KZ819310">
    <property type="protein sequence ID" value="PWN94705.1"/>
    <property type="molecule type" value="Genomic_DNA"/>
</dbReference>
<name>A0A316Z3F3_9BASI</name>
<protein>
    <submittedName>
        <fullName evidence="2">Uncharacterized protein</fullName>
    </submittedName>
</protein>
<dbReference type="GeneID" id="37268272"/>
<accession>A0A316Z3F3</accession>
<reference evidence="2 3" key="1">
    <citation type="journal article" date="2018" name="Mol. Biol. Evol.">
        <title>Broad Genomic Sampling Reveals a Smut Pathogenic Ancestry of the Fungal Clade Ustilaginomycotina.</title>
        <authorList>
            <person name="Kijpornyongpan T."/>
            <person name="Mondo S.J."/>
            <person name="Barry K."/>
            <person name="Sandor L."/>
            <person name="Lee J."/>
            <person name="Lipzen A."/>
            <person name="Pangilinan J."/>
            <person name="LaButti K."/>
            <person name="Hainaut M."/>
            <person name="Henrissat B."/>
            <person name="Grigoriev I.V."/>
            <person name="Spatafora J.W."/>
            <person name="Aime M.C."/>
        </authorList>
    </citation>
    <scope>NUCLEOTIDE SEQUENCE [LARGE SCALE GENOMIC DNA]</scope>
    <source>
        <strain evidence="2 3">MCA 4186</strain>
    </source>
</reference>
<feature type="compositionally biased region" description="Low complexity" evidence="1">
    <location>
        <begin position="481"/>
        <end position="494"/>
    </location>
</feature>
<dbReference type="AlphaFoldDB" id="A0A316Z3F3"/>
<dbReference type="RefSeq" id="XP_025594984.1">
    <property type="nucleotide sequence ID" value="XM_025740728.1"/>
</dbReference>
<feature type="region of interest" description="Disordered" evidence="1">
    <location>
        <begin position="461"/>
        <end position="506"/>
    </location>
</feature>
<dbReference type="Proteomes" id="UP000245946">
    <property type="component" value="Unassembled WGS sequence"/>
</dbReference>